<proteinExistence type="predicted"/>
<keyword evidence="3" id="KW-1185">Reference proteome</keyword>
<dbReference type="AlphaFoldDB" id="A0A916DW00"/>
<organism evidence="2 3">
    <name type="scientific">Aureispira anguillae</name>
    <dbReference type="NCBI Taxonomy" id="2864201"/>
    <lineage>
        <taxon>Bacteria</taxon>
        <taxon>Pseudomonadati</taxon>
        <taxon>Bacteroidota</taxon>
        <taxon>Saprospiria</taxon>
        <taxon>Saprospirales</taxon>
        <taxon>Saprospiraceae</taxon>
        <taxon>Aureispira</taxon>
    </lineage>
</organism>
<evidence type="ECO:0000313" key="2">
    <source>
        <dbReference type="EMBL" id="BDS15669.1"/>
    </source>
</evidence>
<dbReference type="Gene3D" id="2.50.20.10">
    <property type="entry name" value="Lipoprotein localisation LolA/LolB/LppX"/>
    <property type="match status" value="1"/>
</dbReference>
<name>A0A916DW00_9BACT</name>
<reference evidence="2" key="1">
    <citation type="submission" date="2022-09" db="EMBL/GenBank/DDBJ databases">
        <title>Aureispira anguillicida sp. nov., isolated from Leptocephalus of Japanese eel Anguilla japonica.</title>
        <authorList>
            <person name="Yuasa K."/>
            <person name="Mekata T."/>
            <person name="Ikunari K."/>
        </authorList>
    </citation>
    <scope>NUCLEOTIDE SEQUENCE</scope>
    <source>
        <strain evidence="2">EL160426</strain>
        <plasmid evidence="2">pAUEb</plasmid>
    </source>
</reference>
<dbReference type="EMBL" id="AP026869">
    <property type="protein sequence ID" value="BDS15669.1"/>
    <property type="molecule type" value="Genomic_DNA"/>
</dbReference>
<dbReference type="RefSeq" id="WP_264793712.1">
    <property type="nucleotide sequence ID" value="NZ_AP026869.1"/>
</dbReference>
<dbReference type="InterPro" id="IPR029046">
    <property type="entry name" value="LolA/LolB/LppX"/>
</dbReference>
<gene>
    <name evidence="2" type="ORF">AsAng_0064530</name>
</gene>
<keyword evidence="1" id="KW-0732">Signal</keyword>
<sequence>MRLLILILAFSVQWALGQSLKDDLDRMYKVYENQSDLYAKIESVVYEDGNEKMTKKMTIKKKGGQYLYEMEEQSMLINDKYLVVVDHRNKQISYDKWSEHQANMLAKMYIPLGKDLLEKYPKTEYRGEKSGIRQYSLYNDKVQMSRLDIFFDTKTGLVSQTRHYYNPKLVKNNVYIDMHFKEVDTQPNLSDNAFSEKQFLNITSKGVTAIDKYKTYKLQAALSFQ</sequence>
<dbReference type="KEGG" id="aup:AsAng_0064530"/>
<evidence type="ECO:0000313" key="3">
    <source>
        <dbReference type="Proteomes" id="UP001060919"/>
    </source>
</evidence>
<geneLocation type="plasmid" evidence="2 3">
    <name>pAUEb</name>
</geneLocation>
<evidence type="ECO:0000256" key="1">
    <source>
        <dbReference type="ARBA" id="ARBA00022729"/>
    </source>
</evidence>
<dbReference type="SUPFAM" id="SSF89392">
    <property type="entry name" value="Prokaryotic lipoproteins and lipoprotein localization factors"/>
    <property type="match status" value="1"/>
</dbReference>
<accession>A0A916DW00</accession>
<protein>
    <submittedName>
        <fullName evidence="2">Uncharacterized protein</fullName>
    </submittedName>
</protein>
<keyword evidence="2" id="KW-0614">Plasmid</keyword>
<dbReference type="Proteomes" id="UP001060919">
    <property type="component" value="Plasmid pAUEb"/>
</dbReference>